<keyword evidence="1" id="KW-1133">Transmembrane helix</keyword>
<dbReference type="Proteomes" id="UP000539052">
    <property type="component" value="Unassembled WGS sequence"/>
</dbReference>
<organism evidence="2 3">
    <name type="scientific">Lacrimispora defluvii</name>
    <dbReference type="NCBI Taxonomy" id="2719233"/>
    <lineage>
        <taxon>Bacteria</taxon>
        <taxon>Bacillati</taxon>
        <taxon>Bacillota</taxon>
        <taxon>Clostridia</taxon>
        <taxon>Lachnospirales</taxon>
        <taxon>Lachnospiraceae</taxon>
        <taxon>Lacrimispora</taxon>
    </lineage>
</organism>
<dbReference type="EMBL" id="JAAOXG010000029">
    <property type="protein sequence ID" value="NNJ31066.1"/>
    <property type="molecule type" value="Genomic_DNA"/>
</dbReference>
<feature type="transmembrane region" description="Helical" evidence="1">
    <location>
        <begin position="124"/>
        <end position="147"/>
    </location>
</feature>
<dbReference type="RefSeq" id="WP_170822243.1">
    <property type="nucleotide sequence ID" value="NZ_JAAOXG010000029.1"/>
</dbReference>
<gene>
    <name evidence="2" type="ORF">G9470_14840</name>
</gene>
<dbReference type="Gene3D" id="3.40.1000.10">
    <property type="entry name" value="Mog1/PsbP, alpha/beta/alpha sandwich"/>
    <property type="match status" value="1"/>
</dbReference>
<keyword evidence="1" id="KW-0812">Transmembrane</keyword>
<keyword evidence="3" id="KW-1185">Reference proteome</keyword>
<reference evidence="2 3" key="1">
    <citation type="submission" date="2020-03" db="EMBL/GenBank/DDBJ databases">
        <title>Genome Sequence of industrial isolate, B5A.</title>
        <authorList>
            <person name="Sharma S."/>
            <person name="Patil P.B."/>
            <person name="Korpole S."/>
        </authorList>
    </citation>
    <scope>NUCLEOTIDE SEQUENCE [LARGE SCALE GENOMIC DNA]</scope>
    <source>
        <strain evidence="2 3">PI-S10-B5A</strain>
    </source>
</reference>
<evidence type="ECO:0000313" key="3">
    <source>
        <dbReference type="Proteomes" id="UP000539052"/>
    </source>
</evidence>
<name>A0ABX1VXE1_9FIRM</name>
<feature type="transmembrane region" description="Helical" evidence="1">
    <location>
        <begin position="66"/>
        <end position="89"/>
    </location>
</feature>
<accession>A0ABX1VXE1</accession>
<protein>
    <submittedName>
        <fullName evidence="2">DUF2628 domain-containing protein</fullName>
    </submittedName>
</protein>
<keyword evidence="1" id="KW-0472">Membrane</keyword>
<sequence length="308" mass="35971">MTEEQRNAYERKAELFVGENYVYYEKQWRGRMIQQNFSSWNWAAFFFPLYWLVYRKMYFEGFVFGVISLFGMIFPGIGLILHILVGIYANSYYRKMELRVLAQTSQLTEWEATQYIKKHGGTNVLGIFIALIIEVILASVFIGIAFISSVKNEINPQFVQSKTFTTDNFSFTFPSEWKQDTDATYLDLNCYSDNEQLLTGVLDYDKADFADNISPEDALTLYINKLQTHCDNFQFIENLKDETVENRRIKTVLYSGDTDGYKYYYAVSLAEFKDFEKFAIIVESALPSQYKKHKSTFIDIVDSCQPVQ</sequence>
<proteinExistence type="predicted"/>
<evidence type="ECO:0000313" key="2">
    <source>
        <dbReference type="EMBL" id="NNJ31066.1"/>
    </source>
</evidence>
<evidence type="ECO:0000256" key="1">
    <source>
        <dbReference type="SAM" id="Phobius"/>
    </source>
</evidence>
<comment type="caution">
    <text evidence="2">The sequence shown here is derived from an EMBL/GenBank/DDBJ whole genome shotgun (WGS) entry which is preliminary data.</text>
</comment>
<feature type="transmembrane region" description="Helical" evidence="1">
    <location>
        <begin position="37"/>
        <end position="54"/>
    </location>
</feature>